<feature type="transmembrane region" description="Helical" evidence="1">
    <location>
        <begin position="70"/>
        <end position="87"/>
    </location>
</feature>
<protein>
    <submittedName>
        <fullName evidence="2">Bax inhibitor-1/YccA family protein</fullName>
    </submittedName>
</protein>
<evidence type="ECO:0000256" key="1">
    <source>
        <dbReference type="SAM" id="Phobius"/>
    </source>
</evidence>
<accession>A0A7D4PQH7</accession>
<dbReference type="PANTHER" id="PTHR41282:SF1">
    <property type="entry name" value="CONSERVED TRANSMEMBRANE PROTEIN-RELATED"/>
    <property type="match status" value="1"/>
</dbReference>
<feature type="transmembrane region" description="Helical" evidence="1">
    <location>
        <begin position="120"/>
        <end position="142"/>
    </location>
</feature>
<organism evidence="2 3">
    <name type="scientific">Aquiluna borgnonia</name>
    <dbReference type="NCBI Taxonomy" id="2499157"/>
    <lineage>
        <taxon>Bacteria</taxon>
        <taxon>Bacillati</taxon>
        <taxon>Actinomycetota</taxon>
        <taxon>Actinomycetes</taxon>
        <taxon>Micrococcales</taxon>
        <taxon>Microbacteriaceae</taxon>
        <taxon>Luna cluster</taxon>
        <taxon>Luna-1 subcluster</taxon>
        <taxon>Aquiluna</taxon>
    </lineage>
</organism>
<dbReference type="EMBL" id="CP054056">
    <property type="protein sequence ID" value="QKJ25166.1"/>
    <property type="molecule type" value="Genomic_DNA"/>
</dbReference>
<keyword evidence="1" id="KW-1133">Transmembrane helix</keyword>
<evidence type="ECO:0000313" key="3">
    <source>
        <dbReference type="Proteomes" id="UP000501003"/>
    </source>
</evidence>
<keyword evidence="1" id="KW-0472">Membrane</keyword>
<feature type="transmembrane region" description="Helical" evidence="1">
    <location>
        <begin position="224"/>
        <end position="246"/>
    </location>
</feature>
<dbReference type="KEGG" id="aqg:HRU87_02960"/>
<name>A0A7D4PQH7_9MICO</name>
<feature type="transmembrane region" description="Helical" evidence="1">
    <location>
        <begin position="94"/>
        <end position="114"/>
    </location>
</feature>
<dbReference type="AlphaFoldDB" id="A0A7D4PQH7"/>
<keyword evidence="3" id="KW-1185">Reference proteome</keyword>
<dbReference type="InterPro" id="IPR010539">
    <property type="entry name" value="BaxI_1-like"/>
</dbReference>
<dbReference type="RefSeq" id="WP_173493463.1">
    <property type="nucleotide sequence ID" value="NZ_CP054056.1"/>
</dbReference>
<feature type="transmembrane region" description="Helical" evidence="1">
    <location>
        <begin position="154"/>
        <end position="178"/>
    </location>
</feature>
<dbReference type="Pfam" id="PF12811">
    <property type="entry name" value="BaxI_1"/>
    <property type="match status" value="1"/>
</dbReference>
<keyword evidence="1" id="KW-0812">Transmembrane</keyword>
<feature type="transmembrane region" description="Helical" evidence="1">
    <location>
        <begin position="184"/>
        <end position="203"/>
    </location>
</feature>
<proteinExistence type="predicted"/>
<gene>
    <name evidence="2" type="ORF">HRU87_02960</name>
</gene>
<evidence type="ECO:0000313" key="2">
    <source>
        <dbReference type="EMBL" id="QKJ25166.1"/>
    </source>
</evidence>
<sequence>MAISHNPIFNQAMQTGATVSRLDQEQVDQEFGRLTQTPMTIEGTAAKVLGMFVAVLLGAGATWFLNLGSLALPAMFVGLGLGLWATFGKTVRPGVMIAYALAQGLFIGGISMMFEAMYPGIAQTAVLGTLATAGAMFAAYRFGWVKVDARFTRIMMFSLIGYSVFALVNLGFAMFAGSSVYSSPFGWLIALVGVGLAAFTLNLDFEAIREGVANRMPQEMEWRAAFGLTASLIWLYVEILRLLAIFNSND</sequence>
<feature type="transmembrane region" description="Helical" evidence="1">
    <location>
        <begin position="45"/>
        <end position="64"/>
    </location>
</feature>
<dbReference type="Proteomes" id="UP000501003">
    <property type="component" value="Chromosome"/>
</dbReference>
<dbReference type="PANTHER" id="PTHR41282">
    <property type="entry name" value="CONSERVED TRANSMEMBRANE PROTEIN-RELATED"/>
    <property type="match status" value="1"/>
</dbReference>
<reference evidence="2 3" key="1">
    <citation type="submission" date="2020-05" db="EMBL/GenBank/DDBJ databases">
        <title>Aquirufa sp. strain 15G-AUS-rot a new Aquirufa species.</title>
        <authorList>
            <person name="Pitt A."/>
            <person name="Hahn M.W."/>
        </authorList>
    </citation>
    <scope>NUCLEOTIDE SEQUENCE [LARGE SCALE GENOMIC DNA]</scope>
    <source>
        <strain evidence="2 3">15G-AUS-rot</strain>
    </source>
</reference>